<protein>
    <recommendedName>
        <fullName evidence="3">NAD(+)--protein-arginine ADP-ribosyltransferase</fullName>
    </recommendedName>
</protein>
<name>A0A815TEB3_9BILA</name>
<organism evidence="1 2">
    <name type="scientific">Adineta steineri</name>
    <dbReference type="NCBI Taxonomy" id="433720"/>
    <lineage>
        <taxon>Eukaryota</taxon>
        <taxon>Metazoa</taxon>
        <taxon>Spiralia</taxon>
        <taxon>Gnathifera</taxon>
        <taxon>Rotifera</taxon>
        <taxon>Eurotatoria</taxon>
        <taxon>Bdelloidea</taxon>
        <taxon>Adinetida</taxon>
        <taxon>Adinetidae</taxon>
        <taxon>Adineta</taxon>
    </lineage>
</organism>
<dbReference type="AlphaFoldDB" id="A0A815TEB3"/>
<evidence type="ECO:0000313" key="1">
    <source>
        <dbReference type="EMBL" id="CAF1505296.1"/>
    </source>
</evidence>
<dbReference type="Gene3D" id="3.90.176.10">
    <property type="entry name" value="Toxin ADP-ribosyltransferase, Chain A, domain 1"/>
    <property type="match status" value="1"/>
</dbReference>
<sequence>MTVLCDHFVTGAPQAEWVAAGIDGLFNNGTHKKPTLNWALSYVSTIQNACISPKSSFKYYFGKTYRGINVTEQDLLVYHVNSFIIQKTFASTSKDRSFAEGFVSSSGPGQIPAICTYVLDNPDMKFFIDMEDISAIPDEKEVLILPFSMFMISKIDRTKNNNFIEIELTVPTTTRIESLDLNDWEPSDNVLNWAINLIDIPTLMAGIDIDDMTSD</sequence>
<reference evidence="1" key="1">
    <citation type="submission" date="2021-02" db="EMBL/GenBank/DDBJ databases">
        <authorList>
            <person name="Nowell W R."/>
        </authorList>
    </citation>
    <scope>NUCLEOTIDE SEQUENCE</scope>
</reference>
<dbReference type="EMBL" id="CAJNOG010002443">
    <property type="protein sequence ID" value="CAF1505296.1"/>
    <property type="molecule type" value="Genomic_DNA"/>
</dbReference>
<dbReference type="Proteomes" id="UP000663845">
    <property type="component" value="Unassembled WGS sequence"/>
</dbReference>
<evidence type="ECO:0000313" key="2">
    <source>
        <dbReference type="Proteomes" id="UP000663845"/>
    </source>
</evidence>
<evidence type="ECO:0008006" key="3">
    <source>
        <dbReference type="Google" id="ProtNLM"/>
    </source>
</evidence>
<comment type="caution">
    <text evidence="1">The sequence shown here is derived from an EMBL/GenBank/DDBJ whole genome shotgun (WGS) entry which is preliminary data.</text>
</comment>
<dbReference type="SUPFAM" id="SSF56399">
    <property type="entry name" value="ADP-ribosylation"/>
    <property type="match status" value="1"/>
</dbReference>
<accession>A0A815TEB3</accession>
<gene>
    <name evidence="1" type="ORF">JYZ213_LOCUS43722</name>
</gene>
<proteinExistence type="predicted"/>